<organism evidence="4 5">
    <name type="scientific">Actinomadura harenae</name>
    <dbReference type="NCBI Taxonomy" id="2483351"/>
    <lineage>
        <taxon>Bacteria</taxon>
        <taxon>Bacillati</taxon>
        <taxon>Actinomycetota</taxon>
        <taxon>Actinomycetes</taxon>
        <taxon>Streptosporangiales</taxon>
        <taxon>Thermomonosporaceae</taxon>
        <taxon>Actinomadura</taxon>
    </lineage>
</organism>
<sequence length="258" mass="26234">MQGFEELSGVPGGVEGLALAFVELLVAGLVLGNLADRALQDGGHVVLAQVHPDAHMAKVIGHQGPEGEPGVGWWLDHGALRGGLIGAFSDPSNNSDNGSRVASGCDAEHWNSRHEDGSDDSESSGGGRSGKAGRLSVRGGFVRCGESAAAGGGGAAGVGREDLEDDAALCVSELVTNALNCGAGDIRVLVEWHTDAMVEVAVWDDGPGCPELQEPDENCETGRGLGIVQALAVSWGKHGSPDGGKTVWARFVSPGADA</sequence>
<keyword evidence="1" id="KW-0418">Kinase</keyword>
<dbReference type="PANTHER" id="PTHR35526:SF3">
    <property type="entry name" value="ANTI-SIGMA-F FACTOR RSBW"/>
    <property type="match status" value="1"/>
</dbReference>
<evidence type="ECO:0000313" key="5">
    <source>
        <dbReference type="Proteomes" id="UP000282674"/>
    </source>
</evidence>
<keyword evidence="5" id="KW-1185">Reference proteome</keyword>
<dbReference type="InterPro" id="IPR036890">
    <property type="entry name" value="HATPase_C_sf"/>
</dbReference>
<name>A0A3M2M534_9ACTN</name>
<dbReference type="SUPFAM" id="SSF55874">
    <property type="entry name" value="ATPase domain of HSP90 chaperone/DNA topoisomerase II/histidine kinase"/>
    <property type="match status" value="1"/>
</dbReference>
<dbReference type="InterPro" id="IPR003594">
    <property type="entry name" value="HATPase_dom"/>
</dbReference>
<proteinExistence type="predicted"/>
<dbReference type="Pfam" id="PF13581">
    <property type="entry name" value="HATPase_c_2"/>
    <property type="match status" value="1"/>
</dbReference>
<keyword evidence="4" id="KW-0067">ATP-binding</keyword>
<feature type="domain" description="Histidine kinase/HSP90-like ATPase" evidence="3">
    <location>
        <begin position="161"/>
        <end position="250"/>
    </location>
</feature>
<keyword evidence="1" id="KW-0723">Serine/threonine-protein kinase</keyword>
<evidence type="ECO:0000259" key="3">
    <source>
        <dbReference type="Pfam" id="PF13581"/>
    </source>
</evidence>
<dbReference type="InterPro" id="IPR050267">
    <property type="entry name" value="Anti-sigma-factor_SerPK"/>
</dbReference>
<dbReference type="AlphaFoldDB" id="A0A3M2M534"/>
<evidence type="ECO:0000256" key="2">
    <source>
        <dbReference type="SAM" id="MobiDB-lite"/>
    </source>
</evidence>
<dbReference type="Gene3D" id="3.30.565.10">
    <property type="entry name" value="Histidine kinase-like ATPase, C-terminal domain"/>
    <property type="match status" value="1"/>
</dbReference>
<dbReference type="CDD" id="cd16936">
    <property type="entry name" value="HATPase_RsbW-like"/>
    <property type="match status" value="1"/>
</dbReference>
<keyword evidence="4" id="KW-0547">Nucleotide-binding</keyword>
<dbReference type="PANTHER" id="PTHR35526">
    <property type="entry name" value="ANTI-SIGMA-F FACTOR RSBW-RELATED"/>
    <property type="match status" value="1"/>
</dbReference>
<keyword evidence="1" id="KW-0808">Transferase</keyword>
<evidence type="ECO:0000256" key="1">
    <source>
        <dbReference type="ARBA" id="ARBA00022527"/>
    </source>
</evidence>
<dbReference type="Proteomes" id="UP000282674">
    <property type="component" value="Unassembled WGS sequence"/>
</dbReference>
<dbReference type="GO" id="GO:0004674">
    <property type="term" value="F:protein serine/threonine kinase activity"/>
    <property type="evidence" value="ECO:0007669"/>
    <property type="project" value="UniProtKB-KW"/>
</dbReference>
<dbReference type="EMBL" id="RFFG01000017">
    <property type="protein sequence ID" value="RMI44686.1"/>
    <property type="molecule type" value="Genomic_DNA"/>
</dbReference>
<evidence type="ECO:0000313" key="4">
    <source>
        <dbReference type="EMBL" id="RMI44686.1"/>
    </source>
</evidence>
<reference evidence="4 5" key="1">
    <citation type="submission" date="2018-10" db="EMBL/GenBank/DDBJ databases">
        <title>Isolation from soil.</title>
        <authorList>
            <person name="Hu J."/>
        </authorList>
    </citation>
    <scope>NUCLEOTIDE SEQUENCE [LARGE SCALE GENOMIC DNA]</scope>
    <source>
        <strain evidence="4 5">NEAU-Ht49</strain>
    </source>
</reference>
<feature type="compositionally biased region" description="Basic and acidic residues" evidence="2">
    <location>
        <begin position="106"/>
        <end position="116"/>
    </location>
</feature>
<protein>
    <submittedName>
        <fullName evidence="4">ATP-binding protein</fullName>
    </submittedName>
</protein>
<dbReference type="GO" id="GO:0005524">
    <property type="term" value="F:ATP binding"/>
    <property type="evidence" value="ECO:0007669"/>
    <property type="project" value="UniProtKB-KW"/>
</dbReference>
<feature type="compositionally biased region" description="Polar residues" evidence="2">
    <location>
        <begin position="91"/>
        <end position="100"/>
    </location>
</feature>
<comment type="caution">
    <text evidence="4">The sequence shown here is derived from an EMBL/GenBank/DDBJ whole genome shotgun (WGS) entry which is preliminary data.</text>
</comment>
<gene>
    <name evidence="4" type="ORF">EBO15_12075</name>
</gene>
<feature type="region of interest" description="Disordered" evidence="2">
    <location>
        <begin position="91"/>
        <end position="133"/>
    </location>
</feature>
<accession>A0A3M2M534</accession>